<dbReference type="EMBL" id="KF900566">
    <property type="protein sequence ID" value="AIE99565.1"/>
    <property type="molecule type" value="Genomic_DNA"/>
</dbReference>
<sequence>MPLTIDPANILKPESRVTDVSFSADGKYIAWGEEGGELTICDLDGGNKSDSKTIEGGISKVEFAPDGTVIVGSHSGELHGHERLGGHRWSHHLGGGCDHLAVSPSGDLVAVIDGARLLHLLSSSGRLLTHYESGELTLLAVSPKGDTAAIADDVGNVTVLDRNGNVRFKRDSRGEQGERVTAICYLADGHLCIAREALDVTMGDEEEIVLEWWTPMGQEVERVTIRQRCEVLRPTDSGVVCGMFDGEVIEFNSKRSPITRFKSPYSINDLISIGQDLLIATWFQVHLIDGEGVEKWQVEHTGLTEMVMVSNNGKSIVVAGDNQNDYTRDNQILILNSDAETYLMQSGSDIDSDLQEYSTASPSERVANTVEALYGEEEDYSELLTESEMAQLSSGDSTSIGSDDLMGLLEAEITLTDETEKEDFDFDSALSGAPDRMNVPPVADAGEDLIVQADESDTAVVTLDGSRSFDEDGVIVSHTWRDVTNLVIGEAPIIKVKLPKGNHTFTLTVTDNDQASTSDTVTVQVRD</sequence>
<dbReference type="AlphaFoldDB" id="A0A075G6H6"/>
<proteinExistence type="predicted"/>
<dbReference type="Pfam" id="PF22352">
    <property type="entry name" value="K319L-like_PKD"/>
    <property type="match status" value="1"/>
</dbReference>
<dbReference type="InterPro" id="IPR035986">
    <property type="entry name" value="PKD_dom_sf"/>
</dbReference>
<dbReference type="SUPFAM" id="SSF49299">
    <property type="entry name" value="PKD domain"/>
    <property type="match status" value="1"/>
</dbReference>
<dbReference type="SUPFAM" id="SSF69322">
    <property type="entry name" value="Tricorn protease domain 2"/>
    <property type="match status" value="1"/>
</dbReference>
<dbReference type="InterPro" id="IPR013783">
    <property type="entry name" value="Ig-like_fold"/>
</dbReference>
<name>A0A075G6H6_9EURY</name>
<protein>
    <recommendedName>
        <fullName evidence="2">WD40 repeat-containing protein</fullName>
    </recommendedName>
</protein>
<dbReference type="Gene3D" id="2.60.40.10">
    <property type="entry name" value="Immunoglobulins"/>
    <property type="match status" value="1"/>
</dbReference>
<dbReference type="InterPro" id="IPR015943">
    <property type="entry name" value="WD40/YVTN_repeat-like_dom_sf"/>
</dbReference>
<organism evidence="1">
    <name type="scientific">uncultured marine group II/III euryarchaeote KM3_113_E08</name>
    <dbReference type="NCBI Taxonomy" id="1457853"/>
    <lineage>
        <taxon>Archaea</taxon>
        <taxon>Methanobacteriati</taxon>
        <taxon>Methanobacteriota</taxon>
        <taxon>environmental samples</taxon>
    </lineage>
</organism>
<evidence type="ECO:0008006" key="2">
    <source>
        <dbReference type="Google" id="ProtNLM"/>
    </source>
</evidence>
<dbReference type="CDD" id="cd00146">
    <property type="entry name" value="PKD"/>
    <property type="match status" value="1"/>
</dbReference>
<dbReference type="Gene3D" id="2.130.10.10">
    <property type="entry name" value="YVTN repeat-like/Quinoprotein amine dehydrogenase"/>
    <property type="match status" value="2"/>
</dbReference>
<reference evidence="1" key="1">
    <citation type="journal article" date="2014" name="Genome Biol. Evol.">
        <title>Pangenome evidence for extensive interdomain horizontal transfer affecting lineage core and shell genes in uncultured planktonic thaumarchaeota and euryarchaeota.</title>
        <authorList>
            <person name="Deschamps P."/>
            <person name="Zivanovic Y."/>
            <person name="Moreira D."/>
            <person name="Rodriguez-Valera F."/>
            <person name="Lopez-Garcia P."/>
        </authorList>
    </citation>
    <scope>NUCLEOTIDE SEQUENCE</scope>
</reference>
<accession>A0A075G6H6</accession>
<evidence type="ECO:0000313" key="1">
    <source>
        <dbReference type="EMBL" id="AIE99565.1"/>
    </source>
</evidence>